<name>A0ABQ8T3H4_PERAM</name>
<dbReference type="EMBL" id="JAJSOF020000017">
    <property type="protein sequence ID" value="KAJ4440447.1"/>
    <property type="molecule type" value="Genomic_DNA"/>
</dbReference>
<keyword evidence="4" id="KW-0812">Transmembrane</keyword>
<evidence type="ECO:0000313" key="10">
    <source>
        <dbReference type="EMBL" id="KAJ4440447.1"/>
    </source>
</evidence>
<dbReference type="InterPro" id="IPR003439">
    <property type="entry name" value="ABC_transporter-like_ATP-bd"/>
</dbReference>
<dbReference type="PANTHER" id="PTHR48041:SF139">
    <property type="entry name" value="PROTEIN SCARLET"/>
    <property type="match status" value="1"/>
</dbReference>
<dbReference type="PANTHER" id="PTHR48041">
    <property type="entry name" value="ABC TRANSPORTER G FAMILY MEMBER 28"/>
    <property type="match status" value="1"/>
</dbReference>
<dbReference type="InterPro" id="IPR003593">
    <property type="entry name" value="AAA+_ATPase"/>
</dbReference>
<evidence type="ECO:0000256" key="3">
    <source>
        <dbReference type="ARBA" id="ARBA00022448"/>
    </source>
</evidence>
<keyword evidence="3" id="KW-0813">Transport</keyword>
<dbReference type="Pfam" id="PF00005">
    <property type="entry name" value="ABC_tran"/>
    <property type="match status" value="1"/>
</dbReference>
<keyword evidence="7" id="KW-1133">Transmembrane helix</keyword>
<sequence length="342" mass="37941">MEFWSKQFIREVQETSPLLGNQEFDLTLSWQNVTVSVKRKKSAPKLTTTWLKSQFIWKKTEHAAILDNVSGNIRSGNLIAVMGSSGCGKTSLLAAVSKRIKGKVSGKILLCDRPVDGSLLTKISGFVPQKDIAIETLTTKEHLQFMSWMRLDRELCSNTRSMWIQTLFSDLNLVGCEDTPISALSGGERRRLSLAVELLTDPPLLFCDEPTTGLDTYNASTVVEKLRVLASRGKAVLCSIHQPPSDILSCFHKIILLAAGKVAFQGTLTQAHTFFSSQGLVCPLSYNPAEFYIQQLSIVPGKEDESLQRIHCICEAFSTSNQDEYLQLSMPHIQAARNSITE</sequence>
<evidence type="ECO:0000256" key="6">
    <source>
        <dbReference type="ARBA" id="ARBA00022840"/>
    </source>
</evidence>
<keyword evidence="5" id="KW-0547">Nucleotide-binding</keyword>
<dbReference type="InterPro" id="IPR017871">
    <property type="entry name" value="ABC_transporter-like_CS"/>
</dbReference>
<proteinExistence type="inferred from homology"/>
<dbReference type="Gene3D" id="3.40.50.300">
    <property type="entry name" value="P-loop containing nucleotide triphosphate hydrolases"/>
    <property type="match status" value="1"/>
</dbReference>
<accession>A0ABQ8T3H4</accession>
<dbReference type="Proteomes" id="UP001148838">
    <property type="component" value="Unassembled WGS sequence"/>
</dbReference>
<reference evidence="10 11" key="1">
    <citation type="journal article" date="2022" name="Allergy">
        <title>Genome assembly and annotation of Periplaneta americana reveal a comprehensive cockroach allergen profile.</title>
        <authorList>
            <person name="Wang L."/>
            <person name="Xiong Q."/>
            <person name="Saelim N."/>
            <person name="Wang L."/>
            <person name="Nong W."/>
            <person name="Wan A.T."/>
            <person name="Shi M."/>
            <person name="Liu X."/>
            <person name="Cao Q."/>
            <person name="Hui J.H.L."/>
            <person name="Sookrung N."/>
            <person name="Leung T.F."/>
            <person name="Tungtrongchitr A."/>
            <person name="Tsui S.K.W."/>
        </authorList>
    </citation>
    <scope>NUCLEOTIDE SEQUENCE [LARGE SCALE GENOMIC DNA]</scope>
    <source>
        <strain evidence="10">PWHHKU_190912</strain>
    </source>
</reference>
<keyword evidence="6" id="KW-0067">ATP-binding</keyword>
<evidence type="ECO:0000256" key="1">
    <source>
        <dbReference type="ARBA" id="ARBA00004141"/>
    </source>
</evidence>
<feature type="non-terminal residue" evidence="10">
    <location>
        <position position="342"/>
    </location>
</feature>
<comment type="subcellular location">
    <subcellularLocation>
        <location evidence="1">Membrane</location>
        <topology evidence="1">Multi-pass membrane protein</topology>
    </subcellularLocation>
</comment>
<comment type="similarity">
    <text evidence="2">Belongs to the ABC transporter superfamily. ABCG family. Eye pigment precursor importer (TC 3.A.1.204) subfamily.</text>
</comment>
<dbReference type="InterPro" id="IPR027417">
    <property type="entry name" value="P-loop_NTPase"/>
</dbReference>
<feature type="domain" description="ABC transporter" evidence="9">
    <location>
        <begin position="51"/>
        <end position="284"/>
    </location>
</feature>
<dbReference type="InterPro" id="IPR050352">
    <property type="entry name" value="ABCG_transporters"/>
</dbReference>
<evidence type="ECO:0000256" key="8">
    <source>
        <dbReference type="ARBA" id="ARBA00023136"/>
    </source>
</evidence>
<dbReference type="SMART" id="SM00382">
    <property type="entry name" value="AAA"/>
    <property type="match status" value="1"/>
</dbReference>
<evidence type="ECO:0000256" key="5">
    <source>
        <dbReference type="ARBA" id="ARBA00022741"/>
    </source>
</evidence>
<keyword evidence="8" id="KW-0472">Membrane</keyword>
<keyword evidence="11" id="KW-1185">Reference proteome</keyword>
<comment type="caution">
    <text evidence="10">The sequence shown here is derived from an EMBL/GenBank/DDBJ whole genome shotgun (WGS) entry which is preliminary data.</text>
</comment>
<evidence type="ECO:0000256" key="4">
    <source>
        <dbReference type="ARBA" id="ARBA00022692"/>
    </source>
</evidence>
<organism evidence="10 11">
    <name type="scientific">Periplaneta americana</name>
    <name type="common">American cockroach</name>
    <name type="synonym">Blatta americana</name>
    <dbReference type="NCBI Taxonomy" id="6978"/>
    <lineage>
        <taxon>Eukaryota</taxon>
        <taxon>Metazoa</taxon>
        <taxon>Ecdysozoa</taxon>
        <taxon>Arthropoda</taxon>
        <taxon>Hexapoda</taxon>
        <taxon>Insecta</taxon>
        <taxon>Pterygota</taxon>
        <taxon>Neoptera</taxon>
        <taxon>Polyneoptera</taxon>
        <taxon>Dictyoptera</taxon>
        <taxon>Blattodea</taxon>
        <taxon>Blattoidea</taxon>
        <taxon>Blattidae</taxon>
        <taxon>Blattinae</taxon>
        <taxon>Periplaneta</taxon>
    </lineage>
</organism>
<evidence type="ECO:0000256" key="7">
    <source>
        <dbReference type="ARBA" id="ARBA00022989"/>
    </source>
</evidence>
<evidence type="ECO:0000313" key="11">
    <source>
        <dbReference type="Proteomes" id="UP001148838"/>
    </source>
</evidence>
<gene>
    <name evidence="10" type="ORF">ANN_08588</name>
</gene>
<evidence type="ECO:0000256" key="2">
    <source>
        <dbReference type="ARBA" id="ARBA00005814"/>
    </source>
</evidence>
<dbReference type="PROSITE" id="PS00211">
    <property type="entry name" value="ABC_TRANSPORTER_1"/>
    <property type="match status" value="1"/>
</dbReference>
<dbReference type="SUPFAM" id="SSF52540">
    <property type="entry name" value="P-loop containing nucleoside triphosphate hydrolases"/>
    <property type="match status" value="1"/>
</dbReference>
<dbReference type="PROSITE" id="PS50893">
    <property type="entry name" value="ABC_TRANSPORTER_2"/>
    <property type="match status" value="1"/>
</dbReference>
<protein>
    <recommendedName>
        <fullName evidence="9">ABC transporter domain-containing protein</fullName>
    </recommendedName>
</protein>
<evidence type="ECO:0000259" key="9">
    <source>
        <dbReference type="PROSITE" id="PS50893"/>
    </source>
</evidence>